<dbReference type="NCBIfam" id="TIGR00005">
    <property type="entry name" value="rluA_subfam"/>
    <property type="match status" value="1"/>
</dbReference>
<dbReference type="Proteomes" id="UP000823928">
    <property type="component" value="Unassembled WGS sequence"/>
</dbReference>
<protein>
    <recommendedName>
        <fullName evidence="5">Pseudouridine synthase</fullName>
        <ecNumber evidence="5">5.4.99.-</ecNumber>
    </recommendedName>
</protein>
<reference evidence="8" key="2">
    <citation type="journal article" date="2021" name="PeerJ">
        <title>Extensive microbial diversity within the chicken gut microbiome revealed by metagenomics and culture.</title>
        <authorList>
            <person name="Gilroy R."/>
            <person name="Ravi A."/>
            <person name="Getino M."/>
            <person name="Pursley I."/>
            <person name="Horton D.L."/>
            <person name="Alikhan N.F."/>
            <person name="Baker D."/>
            <person name="Gharbi K."/>
            <person name="Hall N."/>
            <person name="Watson M."/>
            <person name="Adriaenssens E.M."/>
            <person name="Foster-Nyarko E."/>
            <person name="Jarju S."/>
            <person name="Secka A."/>
            <person name="Antonio M."/>
            <person name="Oren A."/>
            <person name="Chaudhuri R.R."/>
            <person name="La Ragione R."/>
            <person name="Hildebrand F."/>
            <person name="Pallen M.J."/>
        </authorList>
    </citation>
    <scope>NUCLEOTIDE SEQUENCE</scope>
    <source>
        <strain evidence="8">6276</strain>
    </source>
</reference>
<feature type="active site" evidence="3">
    <location>
        <position position="136"/>
    </location>
</feature>
<accession>A0A9D1F062</accession>
<dbReference type="GO" id="GO:0003723">
    <property type="term" value="F:RNA binding"/>
    <property type="evidence" value="ECO:0007669"/>
    <property type="project" value="UniProtKB-KW"/>
</dbReference>
<dbReference type="PROSITE" id="PS50889">
    <property type="entry name" value="S4"/>
    <property type="match status" value="1"/>
</dbReference>
<dbReference type="EMBL" id="DVIU01000215">
    <property type="protein sequence ID" value="HIS37123.1"/>
    <property type="molecule type" value="Genomic_DNA"/>
</dbReference>
<comment type="caution">
    <text evidence="8">The sequence shown here is derived from an EMBL/GenBank/DDBJ whole genome shotgun (WGS) entry which is preliminary data.</text>
</comment>
<keyword evidence="2 5" id="KW-0413">Isomerase</keyword>
<evidence type="ECO:0000259" key="7">
    <source>
        <dbReference type="SMART" id="SM00363"/>
    </source>
</evidence>
<dbReference type="InterPro" id="IPR020103">
    <property type="entry name" value="PsdUridine_synth_cat_dom_sf"/>
</dbReference>
<feature type="domain" description="RNA-binding S4" evidence="7">
    <location>
        <begin position="12"/>
        <end position="76"/>
    </location>
</feature>
<dbReference type="Pfam" id="PF01479">
    <property type="entry name" value="S4"/>
    <property type="match status" value="1"/>
</dbReference>
<dbReference type="Gene3D" id="3.10.290.10">
    <property type="entry name" value="RNA-binding S4 domain"/>
    <property type="match status" value="1"/>
</dbReference>
<dbReference type="GO" id="GO:0000455">
    <property type="term" value="P:enzyme-directed rRNA pseudouridine synthesis"/>
    <property type="evidence" value="ECO:0007669"/>
    <property type="project" value="TreeGrafter"/>
</dbReference>
<keyword evidence="4" id="KW-0694">RNA-binding</keyword>
<dbReference type="InterPro" id="IPR050188">
    <property type="entry name" value="RluA_PseudoU_synthase"/>
</dbReference>
<dbReference type="AlphaFoldDB" id="A0A9D1F062"/>
<dbReference type="CDD" id="cd00165">
    <property type="entry name" value="S4"/>
    <property type="match status" value="1"/>
</dbReference>
<feature type="region of interest" description="Disordered" evidence="6">
    <location>
        <begin position="182"/>
        <end position="203"/>
    </location>
</feature>
<reference evidence="8" key="1">
    <citation type="submission" date="2020-10" db="EMBL/GenBank/DDBJ databases">
        <authorList>
            <person name="Gilroy R."/>
        </authorList>
    </citation>
    <scope>NUCLEOTIDE SEQUENCE</scope>
    <source>
        <strain evidence="8">6276</strain>
    </source>
</reference>
<evidence type="ECO:0000256" key="1">
    <source>
        <dbReference type="ARBA" id="ARBA00010876"/>
    </source>
</evidence>
<sequence length="303" mass="35134">MIIYADENDESQRLDSFLSEILSQYSRSKIQKFIKDGYIFVNDSVKKPSCQLKENDKISIAIPEAKEIKIEPQNIPLEFVYEDDNMLVVNKPSGMLTHPTSQEFENTLVNALLYRLGDNLSDLNGEFRRGILHRLDRNTSGLLMIAKNNAAHEFLANQIKHHTVIKKYRAVLKGNYPKDEDRIDLPIGRNPNQPHKMTVRDDGKPSTTLLKVLKRYNEATYVELTLITGRTHQIRVHTSYMKHPVYNDTLYGAGKGKVNTQEQVLQSYYLRFTKPFSDEIIELQIEPDEKINKVLNYYESRQK</sequence>
<comment type="catalytic activity">
    <reaction evidence="5">
        <text>a uridine in RNA = a pseudouridine in RNA</text>
        <dbReference type="Rhea" id="RHEA:48348"/>
        <dbReference type="Rhea" id="RHEA-COMP:12068"/>
        <dbReference type="Rhea" id="RHEA-COMP:12069"/>
        <dbReference type="ChEBI" id="CHEBI:65314"/>
        <dbReference type="ChEBI" id="CHEBI:65315"/>
    </reaction>
</comment>
<dbReference type="Pfam" id="PF00849">
    <property type="entry name" value="PseudoU_synth_2"/>
    <property type="match status" value="1"/>
</dbReference>
<comment type="function">
    <text evidence="5">Responsible for synthesis of pseudouridine from uracil.</text>
</comment>
<evidence type="ECO:0000256" key="3">
    <source>
        <dbReference type="PIRSR" id="PIRSR606225-1"/>
    </source>
</evidence>
<dbReference type="InterPro" id="IPR006145">
    <property type="entry name" value="PsdUridine_synth_RsuA/RluA"/>
</dbReference>
<gene>
    <name evidence="8" type="ORF">IAC10_10940</name>
</gene>
<dbReference type="InterPro" id="IPR006225">
    <property type="entry name" value="PsdUridine_synth_RluC/D"/>
</dbReference>
<dbReference type="SUPFAM" id="SSF55120">
    <property type="entry name" value="Pseudouridine synthase"/>
    <property type="match status" value="1"/>
</dbReference>
<dbReference type="GO" id="GO:0120159">
    <property type="term" value="F:rRNA pseudouridine synthase activity"/>
    <property type="evidence" value="ECO:0007669"/>
    <property type="project" value="UniProtKB-ARBA"/>
</dbReference>
<evidence type="ECO:0000256" key="2">
    <source>
        <dbReference type="ARBA" id="ARBA00023235"/>
    </source>
</evidence>
<evidence type="ECO:0000313" key="9">
    <source>
        <dbReference type="Proteomes" id="UP000823928"/>
    </source>
</evidence>
<evidence type="ECO:0000256" key="5">
    <source>
        <dbReference type="RuleBase" id="RU362028"/>
    </source>
</evidence>
<dbReference type="InterPro" id="IPR036986">
    <property type="entry name" value="S4_RNA-bd_sf"/>
</dbReference>
<dbReference type="SMART" id="SM00363">
    <property type="entry name" value="S4"/>
    <property type="match status" value="1"/>
</dbReference>
<dbReference type="PANTHER" id="PTHR21600">
    <property type="entry name" value="MITOCHONDRIAL RNA PSEUDOURIDINE SYNTHASE"/>
    <property type="match status" value="1"/>
</dbReference>
<organism evidence="8 9">
    <name type="scientific">Candidatus Scatousia excrementigallinarum</name>
    <dbReference type="NCBI Taxonomy" id="2840935"/>
    <lineage>
        <taxon>Bacteria</taxon>
        <taxon>Candidatus Scatousia</taxon>
    </lineage>
</organism>
<name>A0A9D1F062_9BACT</name>
<comment type="similarity">
    <text evidence="1 5">Belongs to the pseudouridine synthase RluA family.</text>
</comment>
<dbReference type="InterPro" id="IPR006224">
    <property type="entry name" value="PsdUridine_synth_RluA-like_CS"/>
</dbReference>
<dbReference type="EC" id="5.4.99.-" evidence="5"/>
<dbReference type="PROSITE" id="PS01129">
    <property type="entry name" value="PSI_RLU"/>
    <property type="match status" value="1"/>
</dbReference>
<dbReference type="InterPro" id="IPR002942">
    <property type="entry name" value="S4_RNA-bd"/>
</dbReference>
<proteinExistence type="inferred from homology"/>
<dbReference type="CDD" id="cd02869">
    <property type="entry name" value="PseudoU_synth_RluA_like"/>
    <property type="match status" value="1"/>
</dbReference>
<dbReference type="PANTHER" id="PTHR21600:SF44">
    <property type="entry name" value="RIBOSOMAL LARGE SUBUNIT PSEUDOURIDINE SYNTHASE D"/>
    <property type="match status" value="1"/>
</dbReference>
<dbReference type="SUPFAM" id="SSF55174">
    <property type="entry name" value="Alpha-L RNA-binding motif"/>
    <property type="match status" value="1"/>
</dbReference>
<evidence type="ECO:0000313" key="8">
    <source>
        <dbReference type="EMBL" id="HIS37123.1"/>
    </source>
</evidence>
<evidence type="ECO:0000256" key="4">
    <source>
        <dbReference type="PROSITE-ProRule" id="PRU00182"/>
    </source>
</evidence>
<dbReference type="Gene3D" id="3.30.2350.10">
    <property type="entry name" value="Pseudouridine synthase"/>
    <property type="match status" value="1"/>
</dbReference>
<evidence type="ECO:0000256" key="6">
    <source>
        <dbReference type="SAM" id="MobiDB-lite"/>
    </source>
</evidence>